<comment type="caution">
    <text evidence="2">The sequence shown here is derived from an EMBL/GenBank/DDBJ whole genome shotgun (WGS) entry which is preliminary data.</text>
</comment>
<protein>
    <recommendedName>
        <fullName evidence="4">Lipoprotein</fullName>
    </recommendedName>
</protein>
<dbReference type="STRING" id="1219043.SCH01S_40_00150"/>
<accession>A0A0E9MQV9</accession>
<dbReference type="PROSITE" id="PS51257">
    <property type="entry name" value="PROKAR_LIPOPROTEIN"/>
    <property type="match status" value="1"/>
</dbReference>
<reference evidence="2 3" key="1">
    <citation type="submission" date="2015-04" db="EMBL/GenBank/DDBJ databases">
        <title>Whole genome shotgun sequence of Sphingomonas changbaiensis NBRC 104936.</title>
        <authorList>
            <person name="Katano-Makiyama Y."/>
            <person name="Hosoyama A."/>
            <person name="Hashimoto M."/>
            <person name="Noguchi M."/>
            <person name="Tsuchikane K."/>
            <person name="Ohji S."/>
            <person name="Yamazoe A."/>
            <person name="Ichikawa N."/>
            <person name="Kimura A."/>
            <person name="Fujita N."/>
        </authorList>
    </citation>
    <scope>NUCLEOTIDE SEQUENCE [LARGE SCALE GENOMIC DNA]</scope>
    <source>
        <strain evidence="2 3">NBRC 104936</strain>
    </source>
</reference>
<evidence type="ECO:0000313" key="2">
    <source>
        <dbReference type="EMBL" id="GAO39919.1"/>
    </source>
</evidence>
<keyword evidence="3" id="KW-1185">Reference proteome</keyword>
<name>A0A0E9MQV9_9SPHN</name>
<proteinExistence type="predicted"/>
<sequence length="165" mass="17586">MSVRLALLLPIALLAACERKGHDATVEIQSGNGSTQIAAEPGKEGRLKIDTPGVKADIQVPFLGALTDKMDIDGVRLYPGSKIAGVHINADDSKDEGQFDMRFAAPAGRDKVADWFREQFEANGFKMTAQGSRFAGTNDEGKPVTLDLRDGANGTTEGEIRIAGK</sequence>
<dbReference type="RefSeq" id="WP_046348735.1">
    <property type="nucleotide sequence ID" value="NZ_BBWU01000040.1"/>
</dbReference>
<dbReference type="Proteomes" id="UP000033202">
    <property type="component" value="Unassembled WGS sequence"/>
</dbReference>
<evidence type="ECO:0000313" key="3">
    <source>
        <dbReference type="Proteomes" id="UP000033202"/>
    </source>
</evidence>
<feature type="compositionally biased region" description="Basic and acidic residues" evidence="1">
    <location>
        <begin position="139"/>
        <end position="150"/>
    </location>
</feature>
<dbReference type="EMBL" id="BBWU01000040">
    <property type="protein sequence ID" value="GAO39919.1"/>
    <property type="molecule type" value="Genomic_DNA"/>
</dbReference>
<organism evidence="2 3">
    <name type="scientific">Sphingomonas changbaiensis NBRC 104936</name>
    <dbReference type="NCBI Taxonomy" id="1219043"/>
    <lineage>
        <taxon>Bacteria</taxon>
        <taxon>Pseudomonadati</taxon>
        <taxon>Pseudomonadota</taxon>
        <taxon>Alphaproteobacteria</taxon>
        <taxon>Sphingomonadales</taxon>
        <taxon>Sphingomonadaceae</taxon>
        <taxon>Sphingomonas</taxon>
    </lineage>
</organism>
<evidence type="ECO:0008006" key="4">
    <source>
        <dbReference type="Google" id="ProtNLM"/>
    </source>
</evidence>
<gene>
    <name evidence="2" type="ORF">SCH01S_40_00150</name>
</gene>
<feature type="region of interest" description="Disordered" evidence="1">
    <location>
        <begin position="133"/>
        <end position="165"/>
    </location>
</feature>
<dbReference type="OrthoDB" id="7594790at2"/>
<dbReference type="AlphaFoldDB" id="A0A0E9MQV9"/>
<evidence type="ECO:0000256" key="1">
    <source>
        <dbReference type="SAM" id="MobiDB-lite"/>
    </source>
</evidence>